<evidence type="ECO:0000313" key="2">
    <source>
        <dbReference type="EMBL" id="MDO3720704.1"/>
    </source>
</evidence>
<keyword evidence="3" id="KW-1185">Reference proteome</keyword>
<dbReference type="SUPFAM" id="SSF55729">
    <property type="entry name" value="Acyl-CoA N-acyltransferases (Nat)"/>
    <property type="match status" value="1"/>
</dbReference>
<feature type="domain" description="N-acetyltransferase" evidence="1">
    <location>
        <begin position="1"/>
        <end position="138"/>
    </location>
</feature>
<evidence type="ECO:0000259" key="1">
    <source>
        <dbReference type="PROSITE" id="PS51186"/>
    </source>
</evidence>
<dbReference type="CDD" id="cd04301">
    <property type="entry name" value="NAT_SF"/>
    <property type="match status" value="1"/>
</dbReference>
<dbReference type="InterPro" id="IPR000182">
    <property type="entry name" value="GNAT_dom"/>
</dbReference>
<sequence>MALFTRSVHELAASYTPDQRHAWAPMEPDLSVWQARFDEMTTYVADVGSRPVGFLSIQESDHIELLYTHPDFARQGVATELYRHAIAQLPDSANLISTEASLEARPFFERQGFEVVEEQCVIRHGQEFRRFRMICNRRIFPTS</sequence>
<organism evidence="2 3">
    <name type="scientific">Marinobacter suaedae</name>
    <dbReference type="NCBI Taxonomy" id="3057675"/>
    <lineage>
        <taxon>Bacteria</taxon>
        <taxon>Pseudomonadati</taxon>
        <taxon>Pseudomonadota</taxon>
        <taxon>Gammaproteobacteria</taxon>
        <taxon>Pseudomonadales</taxon>
        <taxon>Marinobacteraceae</taxon>
        <taxon>Marinobacter</taxon>
    </lineage>
</organism>
<name>A0ABT8VXL7_9GAMM</name>
<dbReference type="GO" id="GO:0016746">
    <property type="term" value="F:acyltransferase activity"/>
    <property type="evidence" value="ECO:0007669"/>
    <property type="project" value="UniProtKB-KW"/>
</dbReference>
<proteinExistence type="predicted"/>
<reference evidence="2" key="1">
    <citation type="submission" date="2023-07" db="EMBL/GenBank/DDBJ databases">
        <title>Marinobacter sp. chi1 genome sequencing and assembly.</title>
        <authorList>
            <person name="Park S."/>
        </authorList>
    </citation>
    <scope>NUCLEOTIDE SEQUENCE</scope>
    <source>
        <strain evidence="2">Chi1</strain>
    </source>
</reference>
<dbReference type="InterPro" id="IPR016181">
    <property type="entry name" value="Acyl_CoA_acyltransferase"/>
</dbReference>
<keyword evidence="2" id="KW-0808">Transferase</keyword>
<dbReference type="Pfam" id="PF13673">
    <property type="entry name" value="Acetyltransf_10"/>
    <property type="match status" value="1"/>
</dbReference>
<dbReference type="PANTHER" id="PTHR43451:SF1">
    <property type="entry name" value="ACETYLTRANSFERASE"/>
    <property type="match status" value="1"/>
</dbReference>
<evidence type="ECO:0000313" key="3">
    <source>
        <dbReference type="Proteomes" id="UP001168640"/>
    </source>
</evidence>
<dbReference type="PANTHER" id="PTHR43451">
    <property type="entry name" value="ACETYLTRANSFERASE (GNAT) FAMILY PROTEIN"/>
    <property type="match status" value="1"/>
</dbReference>
<dbReference type="RefSeq" id="WP_302908837.1">
    <property type="nucleotide sequence ID" value="NZ_JAUMIS010000001.1"/>
</dbReference>
<accession>A0ABT8VXL7</accession>
<keyword evidence="2" id="KW-0012">Acyltransferase</keyword>
<dbReference type="InterPro" id="IPR052564">
    <property type="entry name" value="N-acetyltrans/Recomb-assoc"/>
</dbReference>
<dbReference type="PROSITE" id="PS51186">
    <property type="entry name" value="GNAT"/>
    <property type="match status" value="1"/>
</dbReference>
<gene>
    <name evidence="2" type="ORF">QVZ43_03150</name>
</gene>
<dbReference type="Gene3D" id="3.40.630.30">
    <property type="match status" value="1"/>
</dbReference>
<dbReference type="EC" id="2.3.1.-" evidence="2"/>
<dbReference type="EMBL" id="JAUMIS010000001">
    <property type="protein sequence ID" value="MDO3720704.1"/>
    <property type="molecule type" value="Genomic_DNA"/>
</dbReference>
<dbReference type="Proteomes" id="UP001168640">
    <property type="component" value="Unassembled WGS sequence"/>
</dbReference>
<comment type="caution">
    <text evidence="2">The sequence shown here is derived from an EMBL/GenBank/DDBJ whole genome shotgun (WGS) entry which is preliminary data.</text>
</comment>
<protein>
    <submittedName>
        <fullName evidence="2">GNAT family N-acetyltransferase</fullName>
        <ecNumber evidence="2">2.3.1.-</ecNumber>
    </submittedName>
</protein>